<protein>
    <submittedName>
        <fullName evidence="2">Uncharacterized protein</fullName>
    </submittedName>
</protein>
<feature type="compositionally biased region" description="Gly residues" evidence="1">
    <location>
        <begin position="410"/>
        <end position="420"/>
    </location>
</feature>
<organism evidence="2 3">
    <name type="scientific">Pleodorina starrii</name>
    <dbReference type="NCBI Taxonomy" id="330485"/>
    <lineage>
        <taxon>Eukaryota</taxon>
        <taxon>Viridiplantae</taxon>
        <taxon>Chlorophyta</taxon>
        <taxon>core chlorophytes</taxon>
        <taxon>Chlorophyceae</taxon>
        <taxon>CS clade</taxon>
        <taxon>Chlamydomonadales</taxon>
        <taxon>Volvocaceae</taxon>
        <taxon>Pleodorina</taxon>
    </lineage>
</organism>
<feature type="compositionally biased region" description="Pro residues" evidence="1">
    <location>
        <begin position="575"/>
        <end position="590"/>
    </location>
</feature>
<dbReference type="AlphaFoldDB" id="A0A9W6F9B0"/>
<feature type="compositionally biased region" description="Polar residues" evidence="1">
    <location>
        <begin position="498"/>
        <end position="513"/>
    </location>
</feature>
<sequence>MVRLTYVVEEPAPSSSAVQPVNLAFAAAAAARASWASKERDDYYWDFGPLDGGVSTGAALGGADGLEGSFLFGGARPVDTELQTAPPRVSGAGLGGFGTGAPTTDGRSIHDIPRNSVLYRTHAAQQTMTSSLPPAEPTPPSAIQVAAVMEERKSRGLVNLPDDALAAATSRGTLLRSASFSYGLEPAGAAALRAIAESGAGGSRSATGSGTNNAVFSPPYTGKPSSYTGSFVVGAAGAATAVRDALSSTGMHYPAAAASIDDKPMGQSEELLEGGDGGEAERDGCLVLPVLRTLLAMQQDDAGVPKPAPRVPPTHIGSTGHGHGHGHAYSHAHSQLLHGAHLHIQQPTASGHFSRQASLHALRASTSSALVNGSTGGGLVVVVGGGGGGSLSRQATVTNTSSPARRRVAVGGGGGGGSGGEHAAAAAPRLTLPPRRQYSVKPNASYPMAFAAGGGGGGAAAPDDDDPFGLSAFDPTPRAMSYSAAAGQASPMVPPTQPASTGSTRFAARTSTGLGMAPPPVDGGGGGAASLNVHGGTLGGSSSSSRTFSPPPAARQTGGSTARGAATKQQQHSQPQPPQQSPQPQPPAQQPAPGKTKSGRALFAWTNKLGKGKWPWLSGGGGGGAAAAGSSNSAASGGAAAGGGGAVGGKAIGQPDLSLHATSVHGTPLYGPPSAHVTVGPGGGDAASGGGGGGSALTARALRSSISGNGRSISSNGRLSSNGACLSHGYGYTYGDGSGGGGDGAASPQGPASPRSPRLSMMARDAVQLPPIEQRRRSAATGAALSLGPAIAGEPGSPHAGLRRGSSGQGYGAKR</sequence>
<evidence type="ECO:0000256" key="1">
    <source>
        <dbReference type="SAM" id="MobiDB-lite"/>
    </source>
</evidence>
<feature type="region of interest" description="Disordered" evidence="1">
    <location>
        <begin position="258"/>
        <end position="280"/>
    </location>
</feature>
<dbReference type="Proteomes" id="UP001165080">
    <property type="component" value="Unassembled WGS sequence"/>
</dbReference>
<feature type="region of interest" description="Disordered" evidence="1">
    <location>
        <begin position="736"/>
        <end position="815"/>
    </location>
</feature>
<evidence type="ECO:0000313" key="3">
    <source>
        <dbReference type="Proteomes" id="UP001165080"/>
    </source>
</evidence>
<keyword evidence="3" id="KW-1185">Reference proteome</keyword>
<gene>
    <name evidence="2" type="primary">PLEST009787</name>
    <name evidence="2" type="ORF">PLESTB_001714000</name>
</gene>
<feature type="region of interest" description="Disordered" evidence="1">
    <location>
        <begin position="663"/>
        <end position="697"/>
    </location>
</feature>
<feature type="region of interest" description="Disordered" evidence="1">
    <location>
        <begin position="454"/>
        <end position="644"/>
    </location>
</feature>
<proteinExistence type="predicted"/>
<dbReference type="EMBL" id="BRXU01000041">
    <property type="protein sequence ID" value="GLC61078.1"/>
    <property type="molecule type" value="Genomic_DNA"/>
</dbReference>
<feature type="compositionally biased region" description="Low complexity" evidence="1">
    <location>
        <begin position="627"/>
        <end position="638"/>
    </location>
</feature>
<reference evidence="2 3" key="1">
    <citation type="journal article" date="2023" name="Commun. Biol.">
        <title>Reorganization of the ancestral sex-determining regions during the evolution of trioecy in Pleodorina starrii.</title>
        <authorList>
            <person name="Takahashi K."/>
            <person name="Suzuki S."/>
            <person name="Kawai-Toyooka H."/>
            <person name="Yamamoto K."/>
            <person name="Hamaji T."/>
            <person name="Ootsuki R."/>
            <person name="Yamaguchi H."/>
            <person name="Kawachi M."/>
            <person name="Higashiyama T."/>
            <person name="Nozaki H."/>
        </authorList>
    </citation>
    <scope>NUCLEOTIDE SEQUENCE [LARGE SCALE GENOMIC DNA]</scope>
    <source>
        <strain evidence="2 3">NIES-4479</strain>
    </source>
</reference>
<evidence type="ECO:0000313" key="2">
    <source>
        <dbReference type="EMBL" id="GLC61078.1"/>
    </source>
</evidence>
<accession>A0A9W6F9B0</accession>
<name>A0A9W6F9B0_9CHLO</name>
<comment type="caution">
    <text evidence="2">The sequence shown here is derived from an EMBL/GenBank/DDBJ whole genome shotgun (WGS) entry which is preliminary data.</text>
</comment>
<feature type="compositionally biased region" description="Polar residues" evidence="1">
    <location>
        <begin position="393"/>
        <end position="403"/>
    </location>
</feature>
<feature type="compositionally biased region" description="Gly residues" evidence="1">
    <location>
        <begin position="680"/>
        <end position="695"/>
    </location>
</feature>
<feature type="region of interest" description="Disordered" evidence="1">
    <location>
        <begin position="392"/>
        <end position="428"/>
    </location>
</feature>
<dbReference type="OrthoDB" id="545986at2759"/>